<evidence type="ECO:0000313" key="1">
    <source>
        <dbReference type="EMBL" id="KAJ4721444.1"/>
    </source>
</evidence>
<evidence type="ECO:0000313" key="2">
    <source>
        <dbReference type="Proteomes" id="UP001164539"/>
    </source>
</evidence>
<proteinExistence type="predicted"/>
<comment type="caution">
    <text evidence="1">The sequence shown here is derived from an EMBL/GenBank/DDBJ whole genome shotgun (WGS) entry which is preliminary data.</text>
</comment>
<dbReference type="EMBL" id="CM051397">
    <property type="protein sequence ID" value="KAJ4721444.1"/>
    <property type="molecule type" value="Genomic_DNA"/>
</dbReference>
<gene>
    <name evidence="1" type="ORF">OWV82_009129</name>
</gene>
<dbReference type="Proteomes" id="UP001164539">
    <property type="component" value="Chromosome 4"/>
</dbReference>
<keyword evidence="2" id="KW-1185">Reference proteome</keyword>
<organism evidence="1 2">
    <name type="scientific">Melia azedarach</name>
    <name type="common">Chinaberry tree</name>
    <dbReference type="NCBI Taxonomy" id="155640"/>
    <lineage>
        <taxon>Eukaryota</taxon>
        <taxon>Viridiplantae</taxon>
        <taxon>Streptophyta</taxon>
        <taxon>Embryophyta</taxon>
        <taxon>Tracheophyta</taxon>
        <taxon>Spermatophyta</taxon>
        <taxon>Magnoliopsida</taxon>
        <taxon>eudicotyledons</taxon>
        <taxon>Gunneridae</taxon>
        <taxon>Pentapetalae</taxon>
        <taxon>rosids</taxon>
        <taxon>malvids</taxon>
        <taxon>Sapindales</taxon>
        <taxon>Meliaceae</taxon>
        <taxon>Melia</taxon>
    </lineage>
</organism>
<accession>A0ACC1YE61</accession>
<sequence>MGQKLSKGKAEKPGVALFVVLIETASVLLDAFTNGWKPSLAGLCLSLLGFFIAIYFSCVKTNISKIKPLALKRLGIQEILLSVLQLTASITHLLTFLLHRKNIFDVSVFIPLGFAIIAFAFSFYEKKNVIDWSSADLSTEAFISRYDYRNSIPEKNDLREIKTVNDSNSTNTLRSRLIPGQRTEIPRIRNLQITGEARPGEKLLGSPEFVNGTSSCTFQWVRASSLLGRRNQRIEGATQQHYVVTVDDVDKLIALECIPVDDLGHQGQLVRAFANENSKIECDPDMKREIEGRIFNRKAIFDVQLLITSTQQWEPATFIVSWPSYKIKINSTEAVVIRDHMFSEDAFSIETHNGLSTQFILRCLDSTHLLSTNTVRMRDILVLTMREFKRKRSPAELEAFFYGYVFSPTEEEILQLLELKMSSTVLSQFYHIKEIELYRYEPSELSSIAYDSGREIFYFFTPIRYLRRGFVNRKAKGGIWKKKGKAYVIENRDGNRVAKTLLIYHMQHKDKATASVKTSWCMKEYRFFRSQNNERSSWALCVVYLQSPRRENLNL</sequence>
<protein>
    <submittedName>
        <fullName evidence="1">Microtubule-associated protein</fullName>
    </submittedName>
</protein>
<name>A0ACC1YE61_MELAZ</name>
<reference evidence="1 2" key="1">
    <citation type="journal article" date="2023" name="Science">
        <title>Complex scaffold remodeling in plant triterpene biosynthesis.</title>
        <authorList>
            <person name="De La Pena R."/>
            <person name="Hodgson H."/>
            <person name="Liu J.C."/>
            <person name="Stephenson M.J."/>
            <person name="Martin A.C."/>
            <person name="Owen C."/>
            <person name="Harkess A."/>
            <person name="Leebens-Mack J."/>
            <person name="Jimenez L.E."/>
            <person name="Osbourn A."/>
            <person name="Sattely E.S."/>
        </authorList>
    </citation>
    <scope>NUCLEOTIDE SEQUENCE [LARGE SCALE GENOMIC DNA]</scope>
    <source>
        <strain evidence="2">cv. JPN11</strain>
        <tissue evidence="1">Leaf</tissue>
    </source>
</reference>